<keyword evidence="8 10" id="KW-0472">Membrane</keyword>
<organism evidence="12 21">
    <name type="scientific">Phocaeicola dorei</name>
    <dbReference type="NCBI Taxonomy" id="357276"/>
    <lineage>
        <taxon>Bacteria</taxon>
        <taxon>Pseudomonadati</taxon>
        <taxon>Bacteroidota</taxon>
        <taxon>Bacteroidia</taxon>
        <taxon>Bacteroidales</taxon>
        <taxon>Bacteroidaceae</taxon>
        <taxon>Phocaeicola</taxon>
    </lineage>
</organism>
<dbReference type="PROSITE" id="PS50850">
    <property type="entry name" value="MFS"/>
    <property type="match status" value="1"/>
</dbReference>
<evidence type="ECO:0000313" key="13">
    <source>
        <dbReference type="EMBL" id="KAA5386574.1"/>
    </source>
</evidence>
<dbReference type="Proteomes" id="UP001055104">
    <property type="component" value="Unassembled WGS sequence"/>
</dbReference>
<dbReference type="PANTHER" id="PTHR48023">
    <property type="entry name" value="D-XYLOSE-PROTON SYMPORTER-LIKE 2"/>
    <property type="match status" value="1"/>
</dbReference>
<evidence type="ECO:0000313" key="15">
    <source>
        <dbReference type="EMBL" id="KAA5407285.1"/>
    </source>
</evidence>
<evidence type="ECO:0000256" key="2">
    <source>
        <dbReference type="ARBA" id="ARBA00010992"/>
    </source>
</evidence>
<feature type="transmembrane region" description="Helical" evidence="10">
    <location>
        <begin position="138"/>
        <end position="158"/>
    </location>
</feature>
<dbReference type="GO" id="GO:0022857">
    <property type="term" value="F:transmembrane transporter activity"/>
    <property type="evidence" value="ECO:0007669"/>
    <property type="project" value="InterPro"/>
</dbReference>
<keyword evidence="5" id="KW-0762">Sugar transport</keyword>
<dbReference type="InterPro" id="IPR005829">
    <property type="entry name" value="Sugar_transporter_CS"/>
</dbReference>
<reference evidence="12" key="3">
    <citation type="submission" date="2022-01" db="EMBL/GenBank/DDBJ databases">
        <title>Novel bile acid biosynthetic pathways are enriched in the microbiome of centenarians.</title>
        <authorList>
            <person name="Sato Y."/>
            <person name="Atarashi K."/>
            <person name="Plichta R.D."/>
            <person name="Arai Y."/>
            <person name="Sasajima S."/>
            <person name="Kearney M.S."/>
            <person name="Suda W."/>
            <person name="Takeshita K."/>
            <person name="Sasaki T."/>
            <person name="Okamoto S."/>
            <person name="Skelly N.A."/>
            <person name="Okamura Y."/>
            <person name="Vlamakis H."/>
            <person name="Li Y."/>
            <person name="Tanoue T."/>
            <person name="Takei H."/>
            <person name="Nittono H."/>
            <person name="Narushima S."/>
            <person name="Irie J."/>
            <person name="Itoh H."/>
            <person name="Moriya K."/>
            <person name="Sugiura Y."/>
            <person name="Suematsu M."/>
            <person name="Moritoki N."/>
            <person name="Shibata S."/>
            <person name="Littman R.D."/>
            <person name="Fischbach A.M."/>
            <person name="Uwamino Y."/>
            <person name="Inoue T."/>
            <person name="Honda A."/>
            <person name="Hattori M."/>
            <person name="Murai T."/>
            <person name="Xavier J.R."/>
            <person name="Hirose N."/>
            <person name="Honda K."/>
        </authorList>
    </citation>
    <scope>NUCLEOTIDE SEQUENCE</scope>
    <source>
        <strain evidence="12">CE91-St7</strain>
    </source>
</reference>
<dbReference type="Gene3D" id="1.20.1250.20">
    <property type="entry name" value="MFS general substrate transporter like domains"/>
    <property type="match status" value="2"/>
</dbReference>
<evidence type="ECO:0000256" key="4">
    <source>
        <dbReference type="ARBA" id="ARBA00022475"/>
    </source>
</evidence>
<comment type="similarity">
    <text evidence="2 9">Belongs to the major facilitator superfamily. Sugar transporter (TC 2.A.1.1) family.</text>
</comment>
<comment type="subcellular location">
    <subcellularLocation>
        <location evidence="1">Cell membrane</location>
        <topology evidence="1">Multi-pass membrane protein</topology>
    </subcellularLocation>
</comment>
<evidence type="ECO:0000256" key="9">
    <source>
        <dbReference type="RuleBase" id="RU003346"/>
    </source>
</evidence>
<feature type="transmembrane region" description="Helical" evidence="10">
    <location>
        <begin position="67"/>
        <end position="92"/>
    </location>
</feature>
<feature type="transmembrane region" description="Helical" evidence="10">
    <location>
        <begin position="438"/>
        <end position="456"/>
    </location>
</feature>
<dbReference type="KEGG" id="bdo:EL88_15260"/>
<dbReference type="NCBIfam" id="NF007484">
    <property type="entry name" value="PRK10077.1"/>
    <property type="match status" value="1"/>
</dbReference>
<evidence type="ECO:0000313" key="18">
    <source>
        <dbReference type="Proteomes" id="UP000347681"/>
    </source>
</evidence>
<evidence type="ECO:0000256" key="10">
    <source>
        <dbReference type="SAM" id="Phobius"/>
    </source>
</evidence>
<dbReference type="Proteomes" id="UP000441162">
    <property type="component" value="Unassembled WGS sequence"/>
</dbReference>
<dbReference type="EMBL" id="BQOB01000001">
    <property type="protein sequence ID" value="GKH83597.1"/>
    <property type="molecule type" value="Genomic_DNA"/>
</dbReference>
<dbReference type="InterPro" id="IPR036259">
    <property type="entry name" value="MFS_trans_sf"/>
</dbReference>
<name>A0A076IW92_9BACT</name>
<dbReference type="EMBL" id="VVYY01000005">
    <property type="protein sequence ID" value="KAA5399365.1"/>
    <property type="molecule type" value="Genomic_DNA"/>
</dbReference>
<keyword evidence="3 9" id="KW-0813">Transport</keyword>
<evidence type="ECO:0000313" key="21">
    <source>
        <dbReference type="Proteomes" id="UP001055104"/>
    </source>
</evidence>
<dbReference type="PANTHER" id="PTHR48023:SF4">
    <property type="entry name" value="D-XYLOSE-PROTON SYMPORTER-LIKE 2"/>
    <property type="match status" value="1"/>
</dbReference>
<dbReference type="NCBIfam" id="TIGR00879">
    <property type="entry name" value="SP"/>
    <property type="match status" value="1"/>
</dbReference>
<dbReference type="Proteomes" id="UP000481616">
    <property type="component" value="Unassembled WGS sequence"/>
</dbReference>
<dbReference type="Proteomes" id="UP000294527">
    <property type="component" value="Unassembled WGS sequence"/>
</dbReference>
<dbReference type="FunFam" id="1.20.1250.20:FF:000122">
    <property type="entry name" value="D-xylose transporter XylE"/>
    <property type="match status" value="1"/>
</dbReference>
<dbReference type="InterPro" id="IPR050820">
    <property type="entry name" value="MFS_Sugar_Transporter"/>
</dbReference>
<dbReference type="AlphaFoldDB" id="A0A076IW92"/>
<dbReference type="PROSITE" id="PS00216">
    <property type="entry name" value="SUGAR_TRANSPORT_1"/>
    <property type="match status" value="1"/>
</dbReference>
<accession>A0A076IW92</accession>
<feature type="transmembrane region" description="Helical" evidence="10">
    <location>
        <begin position="346"/>
        <end position="365"/>
    </location>
</feature>
<evidence type="ECO:0000256" key="5">
    <source>
        <dbReference type="ARBA" id="ARBA00022597"/>
    </source>
</evidence>
<feature type="transmembrane region" description="Helical" evidence="10">
    <location>
        <begin position="170"/>
        <end position="188"/>
    </location>
</feature>
<evidence type="ECO:0000256" key="6">
    <source>
        <dbReference type="ARBA" id="ARBA00022692"/>
    </source>
</evidence>
<evidence type="ECO:0000256" key="1">
    <source>
        <dbReference type="ARBA" id="ARBA00004651"/>
    </source>
</evidence>
<evidence type="ECO:0000256" key="3">
    <source>
        <dbReference type="ARBA" id="ARBA00022448"/>
    </source>
</evidence>
<dbReference type="GO" id="GO:0005886">
    <property type="term" value="C:plasma membrane"/>
    <property type="evidence" value="ECO:0007669"/>
    <property type="project" value="UniProtKB-SubCell"/>
</dbReference>
<dbReference type="eggNOG" id="COG0477">
    <property type="taxonomic scope" value="Bacteria"/>
</dbReference>
<evidence type="ECO:0000256" key="8">
    <source>
        <dbReference type="ARBA" id="ARBA00023136"/>
    </source>
</evidence>
<keyword evidence="4" id="KW-1003">Cell membrane</keyword>
<evidence type="ECO:0000313" key="12">
    <source>
        <dbReference type="EMBL" id="GKH83597.1"/>
    </source>
</evidence>
<evidence type="ECO:0000313" key="20">
    <source>
        <dbReference type="Proteomes" id="UP000481616"/>
    </source>
</evidence>
<feature type="transmembrane region" description="Helical" evidence="10">
    <location>
        <begin position="274"/>
        <end position="297"/>
    </location>
</feature>
<dbReference type="SUPFAM" id="SSF103473">
    <property type="entry name" value="MFS general substrate transporter"/>
    <property type="match status" value="1"/>
</dbReference>
<dbReference type="InterPro" id="IPR003663">
    <property type="entry name" value="Sugar/inositol_transpt"/>
</dbReference>
<proteinExistence type="inferred from homology"/>
<feature type="transmembrane region" description="Helical" evidence="10">
    <location>
        <begin position="317"/>
        <end position="339"/>
    </location>
</feature>
<protein>
    <submittedName>
        <fullName evidence="12">D-xylose transporter XylE</fullName>
    </submittedName>
</protein>
<keyword evidence="6 10" id="KW-0812">Transmembrane</keyword>
<reference evidence="18 19" key="1">
    <citation type="journal article" date="2019" name="Nat. Med.">
        <title>A library of human gut bacterial isolates paired with longitudinal multiomics data enables mechanistic microbiome research.</title>
        <authorList>
            <person name="Poyet M."/>
            <person name="Groussin M."/>
            <person name="Gibbons S.M."/>
            <person name="Avila-Pacheco J."/>
            <person name="Jiang X."/>
            <person name="Kearney S.M."/>
            <person name="Perrotta A.R."/>
            <person name="Berdy B."/>
            <person name="Zhao S."/>
            <person name="Lieberman T.D."/>
            <person name="Swanson P.K."/>
            <person name="Smith M."/>
            <person name="Roesemann S."/>
            <person name="Alexander J.E."/>
            <person name="Rich S.A."/>
            <person name="Livny J."/>
            <person name="Vlamakis H."/>
            <person name="Clish C."/>
            <person name="Bullock K."/>
            <person name="Deik A."/>
            <person name="Scott J."/>
            <person name="Pierce K.A."/>
            <person name="Xavier R.J."/>
            <person name="Alm E.J."/>
        </authorList>
    </citation>
    <scope>NUCLEOTIDE SEQUENCE [LARGE SCALE GENOMIC DNA]</scope>
    <source>
        <strain evidence="14 20">BIOML-A1</strain>
        <strain evidence="15 19">BIOML-A4</strain>
        <strain evidence="13 18">BIOML-A5</strain>
    </source>
</reference>
<dbReference type="RefSeq" id="WP_007840079.1">
    <property type="nucleotide sequence ID" value="NZ_BQOA01000001.1"/>
</dbReference>
<dbReference type="Pfam" id="PF00083">
    <property type="entry name" value="Sugar_tr"/>
    <property type="match status" value="1"/>
</dbReference>
<feature type="transmembrane region" description="Helical" evidence="10">
    <location>
        <begin position="99"/>
        <end position="118"/>
    </location>
</feature>
<dbReference type="EMBL" id="VVZB01000001">
    <property type="protein sequence ID" value="KAA5386574.1"/>
    <property type="molecule type" value="Genomic_DNA"/>
</dbReference>
<dbReference type="EMBL" id="VVZA01000002">
    <property type="protein sequence ID" value="KAA5407285.1"/>
    <property type="molecule type" value="Genomic_DNA"/>
</dbReference>
<keyword evidence="7 10" id="KW-1133">Transmembrane helix</keyword>
<sequence length="481" mass="52901">MINFAQLCYCIYYENYYNSFIMKNKKNNFYLMGVVFIAILGGLLFGYDTAVISGAEQALQKHLGLDAFWHGVTASSALIGCVIGSAFSGYFASGLGRRNSLRLAALLFFLSALGSYYPEFLFFSKGDTSFALILAFNFYRIIGGIGVGLASAVCPMYIAEIAPSEIRGKLVSCNQFAIIFGMLVVYFVNYMIKDGMPDEVLVSDGWRYMFGSEAVPAALFGILLFLVPETPRYLAMTHQDDKAFSVLEKVNGTDKAKTILSEIKAVTSEKTEKLLTYGLTVIVVGILLSVFQQAIGINAVLYYAPRIFEKIGGGGDGMMQTVVMGVVNILFTLVAIFTVEKMGRKPLLIVGSIGMAVGAFCVAFCDEFQVGGILPVLSIIVYAAFFMMSWGPICWVLIAEIFPNTIRGKAVAIAVAFQWIFNYLVSSTFPAMYEFSPVFAYGLYGVICVLAALFVWKMVPETKGKTLEDMTRLWEKRAKEA</sequence>
<dbReference type="InterPro" id="IPR005828">
    <property type="entry name" value="MFS_sugar_transport-like"/>
</dbReference>
<dbReference type="CDD" id="cd17359">
    <property type="entry name" value="MFS_XylE_like"/>
    <property type="match status" value="1"/>
</dbReference>
<dbReference type="Proteomes" id="UP000347681">
    <property type="component" value="Unassembled WGS sequence"/>
</dbReference>
<dbReference type="EMBL" id="SLTU01000002">
    <property type="protein sequence ID" value="TDA73766.1"/>
    <property type="molecule type" value="Genomic_DNA"/>
</dbReference>
<feature type="transmembrane region" description="Helical" evidence="10">
    <location>
        <begin position="208"/>
        <end position="227"/>
    </location>
</feature>
<dbReference type="PROSITE" id="PS00217">
    <property type="entry name" value="SUGAR_TRANSPORT_2"/>
    <property type="match status" value="1"/>
</dbReference>
<evidence type="ECO:0000313" key="19">
    <source>
        <dbReference type="Proteomes" id="UP000441162"/>
    </source>
</evidence>
<gene>
    <name evidence="13" type="primary">xylE</name>
    <name evidence="12" type="ORF">CE91St7_44810</name>
    <name evidence="16" type="ORF">E1I98_20795</name>
    <name evidence="15" type="ORF">F2Y51_03335</name>
    <name evidence="14" type="ORF">F2Y58_07075</name>
    <name evidence="13" type="ORF">F2Y61_01750</name>
</gene>
<dbReference type="InterPro" id="IPR047984">
    <property type="entry name" value="XylE-like"/>
</dbReference>
<evidence type="ECO:0000313" key="16">
    <source>
        <dbReference type="EMBL" id="TDA73766.1"/>
    </source>
</evidence>
<feature type="transmembrane region" description="Helical" evidence="10">
    <location>
        <begin position="410"/>
        <end position="432"/>
    </location>
</feature>
<comment type="caution">
    <text evidence="12">The sequence shown here is derived from an EMBL/GenBank/DDBJ whole genome shotgun (WGS) entry which is preliminary data.</text>
</comment>
<dbReference type="PRINTS" id="PR00171">
    <property type="entry name" value="SUGRTRNSPORT"/>
</dbReference>
<evidence type="ECO:0000259" key="11">
    <source>
        <dbReference type="PROSITE" id="PS50850"/>
    </source>
</evidence>
<evidence type="ECO:0000313" key="14">
    <source>
        <dbReference type="EMBL" id="KAA5399365.1"/>
    </source>
</evidence>
<feature type="transmembrane region" description="Helical" evidence="10">
    <location>
        <begin position="377"/>
        <end position="398"/>
    </location>
</feature>
<dbReference type="InterPro" id="IPR020846">
    <property type="entry name" value="MFS_dom"/>
</dbReference>
<reference evidence="16 17" key="2">
    <citation type="journal article" date="2019" name="Nat. Microbiol.">
        <title>Genomic variation and strain-specific functional adaptation in the human gut microbiome during early life.</title>
        <authorList>
            <person name="Vatanen T."/>
            <person name="Plichta D.R."/>
            <person name="Somani J."/>
            <person name="Munch P.C."/>
            <person name="Arthur T.D."/>
            <person name="Hall A.B."/>
            <person name="Rudolf S."/>
            <person name="Oakeley E.J."/>
            <person name="Ke X."/>
            <person name="Young R.A."/>
            <person name="Haiser H.J."/>
            <person name="Kolde R."/>
            <person name="Yassour M."/>
            <person name="Luopajarvi K."/>
            <person name="Siljander H."/>
            <person name="Virtanen S.M."/>
            <person name="Ilonen J."/>
            <person name="Uibo R."/>
            <person name="Tillmann V."/>
            <person name="Mokurov S."/>
            <person name="Dorshakova N."/>
            <person name="Porter J.A."/>
            <person name="McHardy A.C."/>
            <person name="Lahdesmaki H."/>
            <person name="Vlamakis H."/>
            <person name="Huttenhower C."/>
            <person name="Knip M."/>
            <person name="Xavier R.J."/>
        </authorList>
    </citation>
    <scope>NUCLEOTIDE SEQUENCE [LARGE SCALE GENOMIC DNA]</scope>
    <source>
        <strain evidence="16 17">RJX1047</strain>
    </source>
</reference>
<evidence type="ECO:0000313" key="17">
    <source>
        <dbReference type="Proteomes" id="UP000294527"/>
    </source>
</evidence>
<feature type="domain" description="Major facilitator superfamily (MFS) profile" evidence="11">
    <location>
        <begin position="34"/>
        <end position="463"/>
    </location>
</feature>
<feature type="transmembrane region" description="Helical" evidence="10">
    <location>
        <begin position="29"/>
        <end position="47"/>
    </location>
</feature>
<evidence type="ECO:0000256" key="7">
    <source>
        <dbReference type="ARBA" id="ARBA00022989"/>
    </source>
</evidence>